<keyword evidence="1" id="KW-0472">Membrane</keyword>
<gene>
    <name evidence="3" type="ORF">AS189_08390</name>
</gene>
<feature type="transmembrane region" description="Helical" evidence="1">
    <location>
        <begin position="51"/>
        <end position="71"/>
    </location>
</feature>
<protein>
    <recommendedName>
        <fullName evidence="2">Histidine kinase/HSP90-like ATPase domain-containing protein</fullName>
    </recommendedName>
</protein>
<evidence type="ECO:0000256" key="1">
    <source>
        <dbReference type="SAM" id="Phobius"/>
    </source>
</evidence>
<feature type="transmembrane region" description="Helical" evidence="1">
    <location>
        <begin position="78"/>
        <end position="98"/>
    </location>
</feature>
<dbReference type="InterPro" id="IPR036890">
    <property type="entry name" value="HATPase_C_sf"/>
</dbReference>
<accession>A0A0S2LY74</accession>
<proteinExistence type="predicted"/>
<reference evidence="4" key="1">
    <citation type="submission" date="2015-11" db="EMBL/GenBank/DDBJ databases">
        <authorList>
            <person name="Kumar R."/>
            <person name="Singh D."/>
            <person name="Swarnkar M.K."/>
            <person name="Singh A.K."/>
            <person name="Kumar S."/>
        </authorList>
    </citation>
    <scope>NUCLEOTIDE SEQUENCE [LARGE SCALE GENOMIC DNA]</scope>
    <source>
        <strain evidence="4">ERGS4:06</strain>
    </source>
</reference>
<evidence type="ECO:0000259" key="2">
    <source>
        <dbReference type="Pfam" id="PF02518"/>
    </source>
</evidence>
<sequence length="413" mass="43580">MRAQLQDTSLLPNTVEMTEVVLARSIGVFSLLLVALALPDLLQNTGGQPRPGYITFVVMVPVLIIAAMLPVKHAVIRRFFAGSAAWLILLGFLLWHLGLIGNSLHADARPWSWGIAGAGVGLAAVARNTSMASVYGALFTILVLVIPGLPAGSAREWQDSWQDALLTFAMTAAIIAPIWALRQAVQESECAAVTAVEKFSDAAKSQAITVERMRLDALTHDIVLSTLIVASQAVNQDVVEASRRAATAALAQLDDVRNDAGPSQGEQVAVGEWLGRLGAAVSMYGITVDVPAPGTPARQRIPLLVGRAIVQATTEAVRNSLEHANGAQTAVNVSFPHEGQTGQEVADSVRVTISDNGPGFDLETIPLERMGIRVSIVERMQDVQGSATVISSSTAGTLVLLEWDGGIHGTASN</sequence>
<feature type="transmembrane region" description="Helical" evidence="1">
    <location>
        <begin position="21"/>
        <end position="39"/>
    </location>
</feature>
<evidence type="ECO:0000313" key="4">
    <source>
        <dbReference type="Proteomes" id="UP000059574"/>
    </source>
</evidence>
<keyword evidence="1" id="KW-0812">Transmembrane</keyword>
<dbReference type="Pfam" id="PF02518">
    <property type="entry name" value="HATPase_c"/>
    <property type="match status" value="1"/>
</dbReference>
<dbReference type="Gene3D" id="3.30.565.10">
    <property type="entry name" value="Histidine kinase-like ATPase, C-terminal domain"/>
    <property type="match status" value="1"/>
</dbReference>
<dbReference type="OrthoDB" id="144293at2"/>
<feature type="domain" description="Histidine kinase/HSP90-like ATPase" evidence="2">
    <location>
        <begin position="307"/>
        <end position="402"/>
    </location>
</feature>
<feature type="transmembrane region" description="Helical" evidence="1">
    <location>
        <begin position="164"/>
        <end position="181"/>
    </location>
</feature>
<dbReference type="RefSeq" id="WP_062287454.1">
    <property type="nucleotide sequence ID" value="NZ_CP013200.1"/>
</dbReference>
<feature type="transmembrane region" description="Helical" evidence="1">
    <location>
        <begin position="110"/>
        <end position="126"/>
    </location>
</feature>
<evidence type="ECO:0000313" key="3">
    <source>
        <dbReference type="EMBL" id="ALO66505.1"/>
    </source>
</evidence>
<dbReference type="SUPFAM" id="SSF55874">
    <property type="entry name" value="ATPase domain of HSP90 chaperone/DNA topoisomerase II/histidine kinase"/>
    <property type="match status" value="1"/>
</dbReference>
<reference evidence="3 4" key="2">
    <citation type="journal article" date="2016" name="J. Biotechnol.">
        <title>Complete genome sequence of Arthrobacter alpinus ERGS4:06, a yellow pigmented bacterium tolerant to cold and radiations isolated from Sikkim Himalaya.</title>
        <authorList>
            <person name="Kumar R."/>
            <person name="Singh D."/>
            <person name="Swarnkar M.K."/>
            <person name="Singh A.K."/>
            <person name="Kumar S."/>
        </authorList>
    </citation>
    <scope>NUCLEOTIDE SEQUENCE [LARGE SCALE GENOMIC DNA]</scope>
    <source>
        <strain evidence="3 4">ERGS4:06</strain>
    </source>
</reference>
<dbReference type="InterPro" id="IPR003594">
    <property type="entry name" value="HATPase_dom"/>
</dbReference>
<dbReference type="Proteomes" id="UP000059574">
    <property type="component" value="Chromosome"/>
</dbReference>
<dbReference type="EMBL" id="CP013200">
    <property type="protein sequence ID" value="ALO66505.1"/>
    <property type="molecule type" value="Genomic_DNA"/>
</dbReference>
<name>A0A0S2LY74_9MICC</name>
<organism evidence="3 4">
    <name type="scientific">Arthrobacter alpinus</name>
    <dbReference type="NCBI Taxonomy" id="656366"/>
    <lineage>
        <taxon>Bacteria</taxon>
        <taxon>Bacillati</taxon>
        <taxon>Actinomycetota</taxon>
        <taxon>Actinomycetes</taxon>
        <taxon>Micrococcales</taxon>
        <taxon>Micrococcaceae</taxon>
        <taxon>Arthrobacter</taxon>
    </lineage>
</organism>
<feature type="transmembrane region" description="Helical" evidence="1">
    <location>
        <begin position="133"/>
        <end position="152"/>
    </location>
</feature>
<dbReference type="AlphaFoldDB" id="A0A0S2LY74"/>
<keyword evidence="1" id="KW-1133">Transmembrane helix</keyword>